<accession>A0ACB7SN77</accession>
<gene>
    <name evidence="1" type="ORF">HPB50_025490</name>
</gene>
<keyword evidence="2" id="KW-1185">Reference proteome</keyword>
<reference evidence="1" key="1">
    <citation type="submission" date="2020-05" db="EMBL/GenBank/DDBJ databases">
        <title>Large-scale comparative analyses of tick genomes elucidate their genetic diversity and vector capacities.</title>
        <authorList>
            <person name="Jia N."/>
            <person name="Wang J."/>
            <person name="Shi W."/>
            <person name="Du L."/>
            <person name="Sun Y."/>
            <person name="Zhan W."/>
            <person name="Jiang J."/>
            <person name="Wang Q."/>
            <person name="Zhang B."/>
            <person name="Ji P."/>
            <person name="Sakyi L.B."/>
            <person name="Cui X."/>
            <person name="Yuan T."/>
            <person name="Jiang B."/>
            <person name="Yang W."/>
            <person name="Lam T.T.-Y."/>
            <person name="Chang Q."/>
            <person name="Ding S."/>
            <person name="Wang X."/>
            <person name="Zhu J."/>
            <person name="Ruan X."/>
            <person name="Zhao L."/>
            <person name="Wei J."/>
            <person name="Que T."/>
            <person name="Du C."/>
            <person name="Cheng J."/>
            <person name="Dai P."/>
            <person name="Han X."/>
            <person name="Huang E."/>
            <person name="Gao Y."/>
            <person name="Liu J."/>
            <person name="Shao H."/>
            <person name="Ye R."/>
            <person name="Li L."/>
            <person name="Wei W."/>
            <person name="Wang X."/>
            <person name="Wang C."/>
            <person name="Yang T."/>
            <person name="Huo Q."/>
            <person name="Li W."/>
            <person name="Guo W."/>
            <person name="Chen H."/>
            <person name="Zhou L."/>
            <person name="Ni X."/>
            <person name="Tian J."/>
            <person name="Zhou Y."/>
            <person name="Sheng Y."/>
            <person name="Liu T."/>
            <person name="Pan Y."/>
            <person name="Xia L."/>
            <person name="Li J."/>
            <person name="Zhao F."/>
            <person name="Cao W."/>
        </authorList>
    </citation>
    <scope>NUCLEOTIDE SEQUENCE</scope>
    <source>
        <strain evidence="1">Hyas-2018</strain>
    </source>
</reference>
<proteinExistence type="predicted"/>
<dbReference type="EMBL" id="CM023484">
    <property type="protein sequence ID" value="KAH6934582.1"/>
    <property type="molecule type" value="Genomic_DNA"/>
</dbReference>
<evidence type="ECO:0000313" key="1">
    <source>
        <dbReference type="EMBL" id="KAH6934582.1"/>
    </source>
</evidence>
<evidence type="ECO:0000313" key="2">
    <source>
        <dbReference type="Proteomes" id="UP000821845"/>
    </source>
</evidence>
<name>A0ACB7SN77_HYAAI</name>
<organism evidence="1 2">
    <name type="scientific">Hyalomma asiaticum</name>
    <name type="common">Tick</name>
    <dbReference type="NCBI Taxonomy" id="266040"/>
    <lineage>
        <taxon>Eukaryota</taxon>
        <taxon>Metazoa</taxon>
        <taxon>Ecdysozoa</taxon>
        <taxon>Arthropoda</taxon>
        <taxon>Chelicerata</taxon>
        <taxon>Arachnida</taxon>
        <taxon>Acari</taxon>
        <taxon>Parasitiformes</taxon>
        <taxon>Ixodida</taxon>
        <taxon>Ixodoidea</taxon>
        <taxon>Ixodidae</taxon>
        <taxon>Hyalomminae</taxon>
        <taxon>Hyalomma</taxon>
    </lineage>
</organism>
<dbReference type="Proteomes" id="UP000821845">
    <property type="component" value="Chromosome 4"/>
</dbReference>
<comment type="caution">
    <text evidence="1">The sequence shown here is derived from an EMBL/GenBank/DDBJ whole genome shotgun (WGS) entry which is preliminary data.</text>
</comment>
<protein>
    <submittedName>
        <fullName evidence="1">Uncharacterized protein</fullName>
    </submittedName>
</protein>
<sequence length="114" mass="12245">MIRMPGVPAFNAGGVHVVWWWWLTDHTIIGRRQRRPRARSSLLLRPRLGPRASDGATQPRRGSSSEVARVRPTTCCGGADARSVGIVIACSDGALASLHCASAQVVAVPVLIHM</sequence>